<reference evidence="1 3" key="1">
    <citation type="submission" date="2015-09" db="EMBL/GenBank/DDBJ databases">
        <title>Sorangium comparison.</title>
        <authorList>
            <person name="Zaburannyi N."/>
            <person name="Bunk B."/>
            <person name="Overmann J."/>
            <person name="Mueller R."/>
        </authorList>
    </citation>
    <scope>NUCLEOTIDE SEQUENCE [LARGE SCALE GENOMIC DNA]</scope>
    <source>
        <strain evidence="1 3">So ce836</strain>
    </source>
</reference>
<gene>
    <name evidence="1" type="ORF">SOCE836_053290</name>
    <name evidence="2" type="ORF">SOCE836_053860</name>
</gene>
<protein>
    <submittedName>
        <fullName evidence="1">Uncharacterized protein</fullName>
    </submittedName>
</protein>
<proteinExistence type="predicted"/>
<name>A0A4P2QSH3_SORCE</name>
<evidence type="ECO:0000313" key="3">
    <source>
        <dbReference type="Proteomes" id="UP000295497"/>
    </source>
</evidence>
<dbReference type="AlphaFoldDB" id="A0A4P2QSH3"/>
<dbReference type="RefSeq" id="WP_129576642.1">
    <property type="nucleotide sequence ID" value="NZ_CP012672.1"/>
</dbReference>
<accession>A0A4P2QSH3</accession>
<organism evidence="1 3">
    <name type="scientific">Sorangium cellulosum</name>
    <name type="common">Polyangium cellulosum</name>
    <dbReference type="NCBI Taxonomy" id="56"/>
    <lineage>
        <taxon>Bacteria</taxon>
        <taxon>Pseudomonadati</taxon>
        <taxon>Myxococcota</taxon>
        <taxon>Polyangia</taxon>
        <taxon>Polyangiales</taxon>
        <taxon>Polyangiaceae</taxon>
        <taxon>Sorangium</taxon>
    </lineage>
</organism>
<evidence type="ECO:0000313" key="1">
    <source>
        <dbReference type="EMBL" id="AUX33175.1"/>
    </source>
</evidence>
<dbReference type="Proteomes" id="UP000295497">
    <property type="component" value="Chromosome"/>
</dbReference>
<dbReference type="EMBL" id="CP012672">
    <property type="protein sequence ID" value="AUX33175.1"/>
    <property type="molecule type" value="Genomic_DNA"/>
</dbReference>
<sequence>MIIVLTCAALIWLAARGEELLRLWPAAASVLGPAALLALAGCLAGDETTSRRPGPCRDCHRDCGVLRDECHARCDEMAFCQGDEDQGAGGAGGEP</sequence>
<dbReference type="EMBL" id="CP012672">
    <property type="protein sequence ID" value="AUX33232.1"/>
    <property type="molecule type" value="Genomic_DNA"/>
</dbReference>
<evidence type="ECO:0000313" key="2">
    <source>
        <dbReference type="EMBL" id="AUX33232.1"/>
    </source>
</evidence>